<sequence>MIVLVAVQDVGGANALTPVIHQLRARQVEVVTLACGKALSVVQSAGIPHQALSLSELAESRMRSDLSQLLTTINPDILLLGTAWGLSLDKEILAVNQTCDRPRPTVSLIDMWSNYRTRFTHPLSGELVLPTQIALMDAIAYEQAIAEGLPLTHLIVTGQPYLEQLPLLLQKASVVDQAAALRKTWLSESPTNSSIVLFASEAFSRDFPPHSPYYRGYTEITALQGLIQAVELEEQRSHRPWVIVDKLHPEESLAFVRAALSASQRQIHILEHQPPLPCILAADLIVGMTSMFLVESAFCGQPTLSFQPDTLNPQDFIGSRIGVVPAATSIAALSTWLSRQQIACQRQKPSGSPTDLPSFQHRGATTRVIDVLLKLIHSA</sequence>
<keyword evidence="2" id="KW-1185">Reference proteome</keyword>
<protein>
    <submittedName>
        <fullName evidence="1">Uncharacterized protein</fullName>
    </submittedName>
</protein>
<dbReference type="RefSeq" id="WP_036536086.1">
    <property type="nucleotide sequence ID" value="NZ_JJML01000057.1"/>
</dbReference>
<reference evidence="1 2" key="1">
    <citation type="journal article" date="2014" name="Mol. Ecol.">
        <title>Evolution of Synechococcus.</title>
        <authorList>
            <person name="Dvorak P."/>
            <person name="Casamatta D."/>
            <person name="Hasler P."/>
            <person name="Poulickova A."/>
            <person name="Ondrej V."/>
            <person name="Sanges R."/>
        </authorList>
    </citation>
    <scope>NUCLEOTIDE SEQUENCE [LARGE SCALE GENOMIC DNA]</scope>
    <source>
        <strain evidence="1 2">CAUP A 1101</strain>
    </source>
</reference>
<dbReference type="STRING" id="1497020.DO97_16300"/>
<dbReference type="EMBL" id="JJML01000057">
    <property type="protein sequence ID" value="KGF71677.1"/>
    <property type="molecule type" value="Genomic_DNA"/>
</dbReference>
<name>A0A098TI69_9CYAN</name>
<gene>
    <name evidence="1" type="ORF">DO97_16300</name>
</gene>
<comment type="caution">
    <text evidence="1">The sequence shown here is derived from an EMBL/GenBank/DDBJ whole genome shotgun (WGS) entry which is preliminary data.</text>
</comment>
<dbReference type="Proteomes" id="UP000030170">
    <property type="component" value="Unassembled WGS sequence"/>
</dbReference>
<dbReference type="AlphaFoldDB" id="A0A098TI69"/>
<dbReference type="SUPFAM" id="SSF53756">
    <property type="entry name" value="UDP-Glycosyltransferase/glycogen phosphorylase"/>
    <property type="match status" value="1"/>
</dbReference>
<evidence type="ECO:0000313" key="2">
    <source>
        <dbReference type="Proteomes" id="UP000030170"/>
    </source>
</evidence>
<proteinExistence type="predicted"/>
<organism evidence="1 2">
    <name type="scientific">Neosynechococcus sphagnicola sy1</name>
    <dbReference type="NCBI Taxonomy" id="1497020"/>
    <lineage>
        <taxon>Bacteria</taxon>
        <taxon>Bacillati</taxon>
        <taxon>Cyanobacteriota</taxon>
        <taxon>Cyanophyceae</taxon>
        <taxon>Neosynechococcales</taxon>
        <taxon>Neosynechococcaceae</taxon>
        <taxon>Neosynechococcus</taxon>
    </lineage>
</organism>
<dbReference type="OrthoDB" id="757934at2"/>
<evidence type="ECO:0000313" key="1">
    <source>
        <dbReference type="EMBL" id="KGF71677.1"/>
    </source>
</evidence>
<accession>A0A098TI69</accession>